<evidence type="ECO:0000313" key="3">
    <source>
        <dbReference type="Proteomes" id="UP000326711"/>
    </source>
</evidence>
<reference evidence="3" key="1">
    <citation type="submission" date="2019-10" db="EMBL/GenBank/DDBJ databases">
        <title>Complete genome sequence of Corynebacterium urogenitalis DSM 108747, isolated from the genital tract of a cow.</title>
        <authorList>
            <person name="Ruckert C."/>
            <person name="Ballas P."/>
            <person name="Wagener K."/>
            <person name="Drillich M."/>
            <person name="Kaempfer P."/>
            <person name="Busse H.-J."/>
            <person name="Ehling-Schulz M."/>
        </authorList>
    </citation>
    <scope>NUCLEOTIDE SEQUENCE [LARGE SCALE GENOMIC DNA]</scope>
    <source>
        <strain evidence="3">LMM 1652</strain>
    </source>
</reference>
<dbReference type="Gene3D" id="2.40.30.160">
    <property type="match status" value="1"/>
</dbReference>
<dbReference type="Proteomes" id="UP000326711">
    <property type="component" value="Chromosome"/>
</dbReference>
<proteinExistence type="predicted"/>
<name>A0A5J6Z859_9CORY</name>
<dbReference type="GO" id="GO:0008168">
    <property type="term" value="F:methyltransferase activity"/>
    <property type="evidence" value="ECO:0007669"/>
    <property type="project" value="UniProtKB-KW"/>
</dbReference>
<dbReference type="InterPro" id="IPR027266">
    <property type="entry name" value="TrmE/GcvT-like"/>
</dbReference>
<keyword evidence="2" id="KW-0808">Transferase</keyword>
<dbReference type="GO" id="GO:0032259">
    <property type="term" value="P:methylation"/>
    <property type="evidence" value="ECO:0007669"/>
    <property type="project" value="UniProtKB-KW"/>
</dbReference>
<dbReference type="Gene3D" id="3.30.1360.120">
    <property type="entry name" value="Probable tRNA modification gtpase trme, domain 1"/>
    <property type="match status" value="1"/>
</dbReference>
<keyword evidence="3" id="KW-1185">Reference proteome</keyword>
<dbReference type="AlphaFoldDB" id="A0A5J6Z859"/>
<accession>A0A5J6Z859</accession>
<dbReference type="PANTHER" id="PTHR22602:SF0">
    <property type="entry name" value="TRANSFERASE CAF17, MITOCHONDRIAL-RELATED"/>
    <property type="match status" value="1"/>
</dbReference>
<dbReference type="EMBL" id="CP045032">
    <property type="protein sequence ID" value="QFQ01813.1"/>
    <property type="molecule type" value="Genomic_DNA"/>
</dbReference>
<evidence type="ECO:0000313" key="2">
    <source>
        <dbReference type="EMBL" id="QFQ01813.1"/>
    </source>
</evidence>
<dbReference type="NCBIfam" id="TIGR03317">
    <property type="entry name" value="ygfZ_signature"/>
    <property type="match status" value="1"/>
</dbReference>
<evidence type="ECO:0000256" key="1">
    <source>
        <dbReference type="ARBA" id="ARBA00022946"/>
    </source>
</evidence>
<organism evidence="2 3">
    <name type="scientific">Corynebacterium urogenitale</name>
    <dbReference type="NCBI Taxonomy" id="2487892"/>
    <lineage>
        <taxon>Bacteria</taxon>
        <taxon>Bacillati</taxon>
        <taxon>Actinomycetota</taxon>
        <taxon>Actinomycetes</taxon>
        <taxon>Mycobacteriales</taxon>
        <taxon>Corynebacteriaceae</taxon>
        <taxon>Corynebacterium</taxon>
    </lineage>
</organism>
<dbReference type="InterPro" id="IPR017703">
    <property type="entry name" value="YgfZ/GCV_T_CS"/>
</dbReference>
<gene>
    <name evidence="2" type="ORF">CUROG_02070</name>
</gene>
<keyword evidence="1" id="KW-0809">Transit peptide</keyword>
<dbReference type="PANTHER" id="PTHR22602">
    <property type="entry name" value="TRANSFERASE CAF17, MITOCHONDRIAL-RELATED"/>
    <property type="match status" value="1"/>
</dbReference>
<dbReference type="OrthoDB" id="9796287at2"/>
<dbReference type="InterPro" id="IPR045179">
    <property type="entry name" value="YgfZ/GcvT"/>
</dbReference>
<keyword evidence="2" id="KW-0489">Methyltransferase</keyword>
<sequence>MVCAGLARAVEVCSFLLILAKSSTHPVRLPRGCAGTPRPKPAPIAGTNEGVDNVAELSPILSHVPGASNEADGHTLSVAWHYGNPLVEQSRLSPASPGLVDRWDRVALLVSGAEAHAWLNNLISQKVNAIAEGQATWGLILDVQGRVEHYFGISALPEGLLLDVDSAHADALEDYLRKMVFWSQVEITRLELAQLTILGAPFTIFGLTEADRALSAPEHNRMYRARMLGSLPATDIWVPREALTEHWDELAEKATPTGAMAYEGLRILARIPDINRDLDERVIPHEIPTFIGRGIEGATQMDVAEDGPTEAAVHLNKGCYRGQETVSRVHNLGKSPRVLVLLHLDGSAGRLPASGSPVLAGTKQVGRVGSSVHDADYGPIALALVKRTVVEKLASNPAAVPGLICDGVDAAIDPDDVRADNATRPGRAAIDALREK</sequence>
<dbReference type="KEGG" id="cuo:CUROG_02070"/>
<protein>
    <submittedName>
        <fullName evidence="2">Glycine cleavage system aminomethyltransferase T</fullName>
    </submittedName>
</protein>
<dbReference type="SUPFAM" id="SSF103025">
    <property type="entry name" value="Folate-binding domain"/>
    <property type="match status" value="1"/>
</dbReference>
<dbReference type="GO" id="GO:0016226">
    <property type="term" value="P:iron-sulfur cluster assembly"/>
    <property type="evidence" value="ECO:0007669"/>
    <property type="project" value="TreeGrafter"/>
</dbReference>